<dbReference type="STRING" id="83771.SAMN02910357_00793"/>
<evidence type="ECO:0000256" key="2">
    <source>
        <dbReference type="ARBA" id="ARBA00022801"/>
    </source>
</evidence>
<protein>
    <submittedName>
        <fullName evidence="4">ADP-ribose pyrophosphatase YjhB, NUDIX family</fullName>
    </submittedName>
</protein>
<dbReference type="EMBL" id="FUXX01000043">
    <property type="protein sequence ID" value="SKA67655.1"/>
    <property type="molecule type" value="Genomic_DNA"/>
</dbReference>
<dbReference type="GO" id="GO:0044715">
    <property type="term" value="F:8-oxo-dGDP phosphatase activity"/>
    <property type="evidence" value="ECO:0007669"/>
    <property type="project" value="TreeGrafter"/>
</dbReference>
<dbReference type="GO" id="GO:0044716">
    <property type="term" value="F:8-oxo-GDP phosphatase activity"/>
    <property type="evidence" value="ECO:0007669"/>
    <property type="project" value="TreeGrafter"/>
</dbReference>
<dbReference type="InterPro" id="IPR015797">
    <property type="entry name" value="NUDIX_hydrolase-like_dom_sf"/>
</dbReference>
<dbReference type="Proteomes" id="UP000242432">
    <property type="component" value="Unassembled WGS sequence"/>
</dbReference>
<accession>A0A1T4VS28</accession>
<dbReference type="PANTHER" id="PTHR22769">
    <property type="entry name" value="MUTT/NUDIX HYDROLASE"/>
    <property type="match status" value="1"/>
</dbReference>
<organism evidence="4 5">
    <name type="scientific">Succinivibrio dextrinosolvens DSM 3072</name>
    <dbReference type="NCBI Taxonomy" id="1123324"/>
    <lineage>
        <taxon>Bacteria</taxon>
        <taxon>Pseudomonadati</taxon>
        <taxon>Pseudomonadota</taxon>
        <taxon>Gammaproteobacteria</taxon>
        <taxon>Aeromonadales</taxon>
        <taxon>Succinivibrionaceae</taxon>
        <taxon>Succinivibrio</taxon>
    </lineage>
</organism>
<feature type="domain" description="Nudix hydrolase" evidence="3">
    <location>
        <begin position="6"/>
        <end position="144"/>
    </location>
</feature>
<sequence>MSERFKPYATVALIIEHNGKYLIVEEYNEDQNNRLVFGNPCGHIDGKETILEAAKREGYEETGAEVEILNLISINDYVKDNETIYRFCFEAKFKEIPENLKADDPDHEILAVKWYTKEQIYSGKDCWRTRLVGQNFDDYFAGKRYPVDLIRSIHP</sequence>
<gene>
    <name evidence="4" type="ORF">SAMN02745213_01970</name>
</gene>
<dbReference type="PANTHER" id="PTHR22769:SF56">
    <property type="entry name" value="8-OXO-DGDP PHOSPHATASE NUDT18"/>
    <property type="match status" value="1"/>
</dbReference>
<evidence type="ECO:0000256" key="1">
    <source>
        <dbReference type="ARBA" id="ARBA00001946"/>
    </source>
</evidence>
<dbReference type="InterPro" id="IPR000086">
    <property type="entry name" value="NUDIX_hydrolase_dom"/>
</dbReference>
<dbReference type="Gene3D" id="3.90.79.10">
    <property type="entry name" value="Nucleoside Triphosphate Pyrophosphohydrolase"/>
    <property type="match status" value="1"/>
</dbReference>
<comment type="cofactor">
    <cofactor evidence="1">
        <name>Mg(2+)</name>
        <dbReference type="ChEBI" id="CHEBI:18420"/>
    </cofactor>
</comment>
<evidence type="ECO:0000313" key="5">
    <source>
        <dbReference type="Proteomes" id="UP000242432"/>
    </source>
</evidence>
<dbReference type="InterPro" id="IPR020084">
    <property type="entry name" value="NUDIX_hydrolase_CS"/>
</dbReference>
<keyword evidence="5" id="KW-1185">Reference proteome</keyword>
<evidence type="ECO:0000313" key="4">
    <source>
        <dbReference type="EMBL" id="SKA67655.1"/>
    </source>
</evidence>
<reference evidence="5" key="1">
    <citation type="submission" date="2017-02" db="EMBL/GenBank/DDBJ databases">
        <authorList>
            <person name="Varghese N."/>
            <person name="Submissions S."/>
        </authorList>
    </citation>
    <scope>NUCLEOTIDE SEQUENCE [LARGE SCALE GENOMIC DNA]</scope>
    <source>
        <strain evidence="5">DSM 3072</strain>
    </source>
</reference>
<dbReference type="AlphaFoldDB" id="A0A1T4VS28"/>
<name>A0A1T4VS28_9GAMM</name>
<dbReference type="SUPFAM" id="SSF55811">
    <property type="entry name" value="Nudix"/>
    <property type="match status" value="1"/>
</dbReference>
<dbReference type="PROSITE" id="PS00893">
    <property type="entry name" value="NUDIX_BOX"/>
    <property type="match status" value="1"/>
</dbReference>
<dbReference type="PROSITE" id="PS51462">
    <property type="entry name" value="NUDIX"/>
    <property type="match status" value="1"/>
</dbReference>
<dbReference type="RefSeq" id="WP_078929321.1">
    <property type="nucleotide sequence ID" value="NZ_FUXX01000043.1"/>
</dbReference>
<keyword evidence="2" id="KW-0378">Hydrolase</keyword>
<evidence type="ECO:0000259" key="3">
    <source>
        <dbReference type="PROSITE" id="PS51462"/>
    </source>
</evidence>
<dbReference type="Pfam" id="PF00293">
    <property type="entry name" value="NUDIX"/>
    <property type="match status" value="1"/>
</dbReference>
<proteinExistence type="predicted"/>